<dbReference type="RefSeq" id="WP_281999345.1">
    <property type="nucleotide sequence ID" value="NZ_AP027151.1"/>
</dbReference>
<proteinExistence type="predicted"/>
<accession>A0ABM8EL08</accession>
<keyword evidence="2" id="KW-1185">Reference proteome</keyword>
<protein>
    <submittedName>
        <fullName evidence="1">Uncharacterized protein</fullName>
    </submittedName>
</protein>
<sequence length="128" mass="14441">MTQLIREMTLKNGLTVRFANASKPYFGDYHHVKVVISCEVPLSAHYFADENEFSDACRLLGKLPVYQRTVEKMGVPSTEVVAVLERLIAAFAANSFPYLASPVFPHRFVHAELAQARKKSSFHYGARH</sequence>
<organism evidence="1 2">
    <name type="scientific">Geotalea uraniireducens</name>
    <dbReference type="NCBI Taxonomy" id="351604"/>
    <lineage>
        <taxon>Bacteria</taxon>
        <taxon>Pseudomonadati</taxon>
        <taxon>Thermodesulfobacteriota</taxon>
        <taxon>Desulfuromonadia</taxon>
        <taxon>Geobacterales</taxon>
        <taxon>Geobacteraceae</taxon>
        <taxon>Geotalea</taxon>
    </lineage>
</organism>
<gene>
    <name evidence="1" type="ORF">GURASL_21590</name>
</gene>
<dbReference type="EMBL" id="AP027151">
    <property type="protein sequence ID" value="BDV43236.1"/>
    <property type="molecule type" value="Genomic_DNA"/>
</dbReference>
<reference evidence="1 2" key="1">
    <citation type="submission" date="2022-12" db="EMBL/GenBank/DDBJ databases">
        <title>Polyphasic characterization of Geotalea uranireducens NIT-SL11 newly isolated from a complex of sewage sludge and microbially reduced graphene oxide.</title>
        <authorList>
            <person name="Xie L."/>
            <person name="Yoshida N."/>
            <person name="Meng L."/>
        </authorList>
    </citation>
    <scope>NUCLEOTIDE SEQUENCE [LARGE SCALE GENOMIC DNA]</scope>
    <source>
        <strain evidence="1 2">NIT-SL11</strain>
    </source>
</reference>
<evidence type="ECO:0000313" key="1">
    <source>
        <dbReference type="EMBL" id="BDV43236.1"/>
    </source>
</evidence>
<dbReference type="Proteomes" id="UP001317705">
    <property type="component" value="Chromosome"/>
</dbReference>
<evidence type="ECO:0000313" key="2">
    <source>
        <dbReference type="Proteomes" id="UP001317705"/>
    </source>
</evidence>
<name>A0ABM8EL08_9BACT</name>